<feature type="region of interest" description="Disordered" evidence="1">
    <location>
        <begin position="478"/>
        <end position="522"/>
    </location>
</feature>
<dbReference type="PROSITE" id="PS00889">
    <property type="entry name" value="CNMP_BINDING_2"/>
    <property type="match status" value="1"/>
</dbReference>
<evidence type="ECO:0000256" key="1">
    <source>
        <dbReference type="SAM" id="MobiDB-lite"/>
    </source>
</evidence>
<dbReference type="InterPro" id="IPR000595">
    <property type="entry name" value="cNMP-bd_dom"/>
</dbReference>
<evidence type="ECO:0000259" key="2">
    <source>
        <dbReference type="PROSITE" id="PS50042"/>
    </source>
</evidence>
<dbReference type="InterPro" id="IPR014710">
    <property type="entry name" value="RmlC-like_jellyroll"/>
</dbReference>
<dbReference type="OrthoDB" id="289424at2759"/>
<gene>
    <name evidence="3" type="primary">Contig12665.g13515</name>
    <name evidence="3" type="ORF">STYLEM_19692</name>
</gene>
<dbReference type="PANTHER" id="PTHR23011">
    <property type="entry name" value="CYCLIC NUCLEOTIDE-BINDING DOMAIN CONTAINING PROTEIN"/>
    <property type="match status" value="1"/>
</dbReference>
<protein>
    <recommendedName>
        <fullName evidence="2">Cyclic nucleotide-binding domain-containing protein</fullName>
    </recommendedName>
</protein>
<dbReference type="InParanoid" id="A0A078BAH0"/>
<feature type="domain" description="Cyclic nucleotide-binding" evidence="2">
    <location>
        <begin position="1"/>
        <end position="168"/>
    </location>
</feature>
<proteinExistence type="predicted"/>
<feature type="compositionally biased region" description="Polar residues" evidence="1">
    <location>
        <begin position="486"/>
        <end position="507"/>
    </location>
</feature>
<dbReference type="PROSITE" id="PS50042">
    <property type="entry name" value="CNMP_BINDING_3"/>
    <property type="match status" value="1"/>
</dbReference>
<dbReference type="Pfam" id="PF00027">
    <property type="entry name" value="cNMP_binding"/>
    <property type="match status" value="1"/>
</dbReference>
<dbReference type="InterPro" id="IPR018490">
    <property type="entry name" value="cNMP-bd_dom_sf"/>
</dbReference>
<dbReference type="CDD" id="cd00038">
    <property type="entry name" value="CAP_ED"/>
    <property type="match status" value="1"/>
</dbReference>
<dbReference type="EMBL" id="CCKQ01018575">
    <property type="protein sequence ID" value="CDW90548.1"/>
    <property type="molecule type" value="Genomic_DNA"/>
</dbReference>
<evidence type="ECO:0000313" key="4">
    <source>
        <dbReference type="Proteomes" id="UP000039865"/>
    </source>
</evidence>
<dbReference type="Gene3D" id="2.60.120.10">
    <property type="entry name" value="Jelly Rolls"/>
    <property type="match status" value="2"/>
</dbReference>
<dbReference type="AlphaFoldDB" id="A0A078BAH0"/>
<accession>A0A078BAH0</accession>
<evidence type="ECO:0000313" key="3">
    <source>
        <dbReference type="EMBL" id="CDW90548.1"/>
    </source>
</evidence>
<dbReference type="PANTHER" id="PTHR23011:SF28">
    <property type="entry name" value="CYCLIC NUCLEOTIDE-BINDING DOMAIN CONTAINING PROTEIN"/>
    <property type="match status" value="1"/>
</dbReference>
<organism evidence="3 4">
    <name type="scientific">Stylonychia lemnae</name>
    <name type="common">Ciliate</name>
    <dbReference type="NCBI Taxonomy" id="5949"/>
    <lineage>
        <taxon>Eukaryota</taxon>
        <taxon>Sar</taxon>
        <taxon>Alveolata</taxon>
        <taxon>Ciliophora</taxon>
        <taxon>Intramacronucleata</taxon>
        <taxon>Spirotrichea</taxon>
        <taxon>Stichotrichia</taxon>
        <taxon>Sporadotrichida</taxon>
        <taxon>Oxytrichidae</taxon>
        <taxon>Stylonychinae</taxon>
        <taxon>Stylonychia</taxon>
    </lineage>
</organism>
<keyword evidence="4" id="KW-1185">Reference proteome</keyword>
<reference evidence="3 4" key="1">
    <citation type="submission" date="2014-06" db="EMBL/GenBank/DDBJ databases">
        <authorList>
            <person name="Swart Estienne"/>
        </authorList>
    </citation>
    <scope>NUCLEOTIDE SEQUENCE [LARGE SCALE GENOMIC DNA]</scope>
    <source>
        <strain evidence="3 4">130c</strain>
    </source>
</reference>
<name>A0A078BAH0_STYLE</name>
<sequence length="522" mass="60857">MKEVDFVFLCERATYEHFNPNKNIFQYGDYGEKFYIVLQGSVQVLIPRRKDRASEDEIKDKSKTILQSNFMSVGESPDKKSIADKFRSATHKLIMNQRTTSQGLMEVAILKAGSAFGELALISNKARSATIKTLTETHLLVLNRKDFERVLRRQEEASISKLVDFFKSIPFFKNWTKNALSKLTYFFHRETFSRNQILKSKPQYQNLIGDKSINSYLGPQAQNRKDNHQRNQSFQLPNQGVQYEQQILIVGQGNFLGEEDAVKMVDYTTTVKCYSENGVLLVMKVQDFYQKIKGSTDTWQLIKNVAKSKENTTNNSLIRQYYLDKDNKEQAKEIVRQKINEVEIDDMEFFKTMFWGEPIPSRKIDKIIQLNSQMRESSKIVRVYKEDKQKLTYYNSFLQRSKVKLVGLGNTSLISKDKENDVNKQNKAVFVNQKEYQTQQAKQFDQYEIEPTFKNYYVSRNINNNSRQNVEIKQENIVNKDIAKPRQSNAKNQQTSHPQQASDSNKPSKYHKRLVTNEGNQL</sequence>
<dbReference type="InterPro" id="IPR018488">
    <property type="entry name" value="cNMP-bd_CS"/>
</dbReference>
<dbReference type="Proteomes" id="UP000039865">
    <property type="component" value="Unassembled WGS sequence"/>
</dbReference>
<dbReference type="SUPFAM" id="SSF51206">
    <property type="entry name" value="cAMP-binding domain-like"/>
    <property type="match status" value="2"/>
</dbReference>